<accession>A0A7S3EI83</accession>
<dbReference type="GO" id="GO:0030674">
    <property type="term" value="F:protein-macromolecule adaptor activity"/>
    <property type="evidence" value="ECO:0007669"/>
    <property type="project" value="TreeGrafter"/>
</dbReference>
<dbReference type="GO" id="GO:0005768">
    <property type="term" value="C:endosome"/>
    <property type="evidence" value="ECO:0007669"/>
    <property type="project" value="TreeGrafter"/>
</dbReference>
<dbReference type="AlphaFoldDB" id="A0A7S3EI83"/>
<evidence type="ECO:0000313" key="5">
    <source>
        <dbReference type="EMBL" id="CAE0056317.1"/>
    </source>
</evidence>
<dbReference type="GO" id="GO:0007033">
    <property type="term" value="P:vacuole organization"/>
    <property type="evidence" value="ECO:0007669"/>
    <property type="project" value="TreeGrafter"/>
</dbReference>
<evidence type="ECO:0000259" key="4">
    <source>
        <dbReference type="Pfam" id="PF05131"/>
    </source>
</evidence>
<dbReference type="GO" id="GO:0030897">
    <property type="term" value="C:HOPS complex"/>
    <property type="evidence" value="ECO:0007669"/>
    <property type="project" value="TreeGrafter"/>
</dbReference>
<proteinExistence type="predicted"/>
<name>A0A7S3EI83_9RHOD</name>
<dbReference type="PANTHER" id="PTHR23323:SF26">
    <property type="entry name" value="VACUOLAR PROTEIN SORTING-ASSOCIATED PROTEIN 18 HOMOLOG"/>
    <property type="match status" value="1"/>
</dbReference>
<evidence type="ECO:0000256" key="1">
    <source>
        <dbReference type="ARBA" id="ARBA00022723"/>
    </source>
</evidence>
<keyword evidence="1" id="KW-0479">Metal-binding</keyword>
<dbReference type="Pfam" id="PF05131">
    <property type="entry name" value="Pep3_Vps18"/>
    <property type="match status" value="1"/>
</dbReference>
<keyword evidence="2" id="KW-0863">Zinc-finger</keyword>
<reference evidence="5" key="1">
    <citation type="submission" date="2021-01" db="EMBL/GenBank/DDBJ databases">
        <authorList>
            <person name="Corre E."/>
            <person name="Pelletier E."/>
            <person name="Niang G."/>
            <person name="Scheremetjew M."/>
            <person name="Finn R."/>
            <person name="Kale V."/>
            <person name="Holt S."/>
            <person name="Cochrane G."/>
            <person name="Meng A."/>
            <person name="Brown T."/>
            <person name="Cohen L."/>
        </authorList>
    </citation>
    <scope>NUCLEOTIDE SEQUENCE</scope>
    <source>
        <strain evidence="5">CCMP 769</strain>
    </source>
</reference>
<dbReference type="InterPro" id="IPR007810">
    <property type="entry name" value="Pep3/Vps18_beta-prop"/>
</dbReference>
<feature type="domain" description="Pep3/Vps18 beta-propeller" evidence="4">
    <location>
        <begin position="47"/>
        <end position="332"/>
    </location>
</feature>
<sequence>MLRVPLLSTRKAGSCVGEVQLLGTADGHLVMHHRSTDPQIERPGRGRILNISIDTPESGFASVLSDHENNNLYIFSFKKKRFSAKFIRLPRGLSARSQCWIPDIGTKGEPVRTLLIGTNAGSLFAYSVDVSRGEAERLQLISTAASKKPIYGIVAGKVEDGVLVAFAAENTMYHQVCSRSSLAEGVENWNEFTTADTIAADGLAIEPQLHLHGPTSKGFVPWYFMWTSCEKQIIVGDIDVLTSPEVECGANSVIRRSGAADTVTKRSILDCVLTPYHLLLLTRIEIIAVKRLTLSVEFEKDFSPFLSRAGHRIDELVAFTRDALSGSLWVVTKHGGLLMVEVSKDNANVVQDALEAKRFDVALALSENKKLILEQEADHFFETGDYSRAAKLYAKAEKSIRIVLLKLARKCGDDTDLLRSLQTDFLVPRLDTVPHSEASQRSIICLLLVEIYSARISLLSAESKEFLLLQREFHQFIETNFSDMPATSGMEVMASHGRYEEASILATYHRNYKAAVEVHLRVGNYQQAFQVVEGFCTSGYLASEQRAQVLEYASPYLASCQPMRLARLWKTEDLNEQIDPSVLTGSLLQSLRKAAPDARKELLRALRWFLEGMLAERRRSETVERGKDFWWRLLIRVYVEIGDEEAACKLVAEEKSLSNLSLGIALLEVWRVGFLKLSVQIYGLLGLHSEAVEIALRSGDIPLAEQHASKVSRNTGISNMEAKELWKRIASYDGADLISVVDRSEGCIRIEDVLSRTDAIDRDQVSDEVRLALKESLRFHVSRAAKAKAATEDLLLASDKIGQRIGNLQRAKSSGKVGKIGTRGDIEIFSCGHSFLRGVTEGNCLACGEDMIKSVSESLPSTDFDPPPAG</sequence>
<dbReference type="GO" id="GO:0007032">
    <property type="term" value="P:endosome organization"/>
    <property type="evidence" value="ECO:0007669"/>
    <property type="project" value="TreeGrafter"/>
</dbReference>
<organism evidence="5">
    <name type="scientific">Rhodosorus marinus</name>
    <dbReference type="NCBI Taxonomy" id="101924"/>
    <lineage>
        <taxon>Eukaryota</taxon>
        <taxon>Rhodophyta</taxon>
        <taxon>Stylonematophyceae</taxon>
        <taxon>Stylonematales</taxon>
        <taxon>Stylonemataceae</taxon>
        <taxon>Rhodosorus</taxon>
    </lineage>
</organism>
<dbReference type="GO" id="GO:0006904">
    <property type="term" value="P:vesicle docking involved in exocytosis"/>
    <property type="evidence" value="ECO:0007669"/>
    <property type="project" value="TreeGrafter"/>
</dbReference>
<gene>
    <name evidence="5" type="ORF">RMAR00112_LOCUS24363</name>
</gene>
<keyword evidence="3" id="KW-0862">Zinc</keyword>
<evidence type="ECO:0000256" key="2">
    <source>
        <dbReference type="ARBA" id="ARBA00022771"/>
    </source>
</evidence>
<dbReference type="PANTHER" id="PTHR23323">
    <property type="entry name" value="VACUOLAR PROTEIN SORTING-ASSOCIATED PROTEIN"/>
    <property type="match status" value="1"/>
</dbReference>
<protein>
    <recommendedName>
        <fullName evidence="4">Pep3/Vps18 beta-propeller domain-containing protein</fullName>
    </recommendedName>
</protein>
<dbReference type="GO" id="GO:0008270">
    <property type="term" value="F:zinc ion binding"/>
    <property type="evidence" value="ECO:0007669"/>
    <property type="project" value="UniProtKB-KW"/>
</dbReference>
<evidence type="ECO:0000256" key="3">
    <source>
        <dbReference type="ARBA" id="ARBA00022833"/>
    </source>
</evidence>
<dbReference type="EMBL" id="HBHW01031723">
    <property type="protein sequence ID" value="CAE0056317.1"/>
    <property type="molecule type" value="Transcribed_RNA"/>
</dbReference>
<dbReference type="GO" id="GO:0048284">
    <property type="term" value="P:organelle fusion"/>
    <property type="evidence" value="ECO:0007669"/>
    <property type="project" value="TreeGrafter"/>
</dbReference>